<comment type="pathway">
    <text evidence="1 7">Amino-acid degradation; L-proline degradation into L-glutamate; L-glutamate from L-proline: step 2/2.</text>
</comment>
<dbReference type="FunFam" id="3.40.605.10:FF:000006">
    <property type="entry name" value="1-pyrroline-5-carboxylate dehydrogenase"/>
    <property type="match status" value="1"/>
</dbReference>
<comment type="catalytic activity">
    <reaction evidence="6 7">
        <text>L-glutamate 5-semialdehyde + NAD(+) + H2O = L-glutamate + NADH + 2 H(+)</text>
        <dbReference type="Rhea" id="RHEA:30235"/>
        <dbReference type="ChEBI" id="CHEBI:15377"/>
        <dbReference type="ChEBI" id="CHEBI:15378"/>
        <dbReference type="ChEBI" id="CHEBI:29985"/>
        <dbReference type="ChEBI" id="CHEBI:57540"/>
        <dbReference type="ChEBI" id="CHEBI:57945"/>
        <dbReference type="ChEBI" id="CHEBI:58066"/>
        <dbReference type="EC" id="1.2.1.88"/>
    </reaction>
</comment>
<dbReference type="FunFam" id="3.40.309.10:FF:000005">
    <property type="entry name" value="1-pyrroline-5-carboxylate dehydrogenase 1"/>
    <property type="match status" value="1"/>
</dbReference>
<dbReference type="GO" id="GO:0003842">
    <property type="term" value="F:L-glutamate gamma-semialdehyde dehydrogenase activity"/>
    <property type="evidence" value="ECO:0007669"/>
    <property type="project" value="UniProtKB-UniRule"/>
</dbReference>
<dbReference type="PANTHER" id="PTHR42862:SF1">
    <property type="entry name" value="DELTA-1-PYRROLINE-5-CARBOXYLATE DEHYDROGENASE 2, ISOFORM A-RELATED"/>
    <property type="match status" value="1"/>
</dbReference>
<dbReference type="InterPro" id="IPR016160">
    <property type="entry name" value="Ald_DH_CS_CYS"/>
</dbReference>
<dbReference type="Pfam" id="PF00171">
    <property type="entry name" value="Aldedh"/>
    <property type="match status" value="1"/>
</dbReference>
<dbReference type="InterPro" id="IPR016163">
    <property type="entry name" value="Ald_DH_C"/>
</dbReference>
<dbReference type="Gene3D" id="3.40.309.10">
    <property type="entry name" value="Aldehyde Dehydrogenase, Chain A, domain 2"/>
    <property type="match status" value="1"/>
</dbReference>
<dbReference type="InterPro" id="IPR015590">
    <property type="entry name" value="Aldehyde_DH_dom"/>
</dbReference>
<keyword evidence="4 7" id="KW-0520">NAD</keyword>
<dbReference type="OrthoDB" id="5322683at2759"/>
<dbReference type="InterPro" id="IPR005931">
    <property type="entry name" value="P5CDH/ALDH4A1"/>
</dbReference>
<dbReference type="InterPro" id="IPR050485">
    <property type="entry name" value="Proline_metab_enzyme"/>
</dbReference>
<evidence type="ECO:0000313" key="11">
    <source>
        <dbReference type="Proteomes" id="UP000799049"/>
    </source>
</evidence>
<comment type="caution">
    <text evidence="10">The sequence shown here is derived from an EMBL/GenBank/DDBJ whole genome shotgun (WGS) entry which is preliminary data.</text>
</comment>
<dbReference type="NCBIfam" id="TIGR01236">
    <property type="entry name" value="D1pyr5carbox1"/>
    <property type="match status" value="1"/>
</dbReference>
<dbReference type="UniPathway" id="UPA00261">
    <property type="reaction ID" value="UER00374"/>
</dbReference>
<dbReference type="Proteomes" id="UP000799049">
    <property type="component" value="Unassembled WGS sequence"/>
</dbReference>
<evidence type="ECO:0000256" key="4">
    <source>
        <dbReference type="ARBA" id="ARBA00023027"/>
    </source>
</evidence>
<gene>
    <name evidence="10" type="ORF">ANDGO_02808</name>
</gene>
<proteinExistence type="inferred from homology"/>
<evidence type="ECO:0000259" key="9">
    <source>
        <dbReference type="Pfam" id="PF00171"/>
    </source>
</evidence>
<comment type="similarity">
    <text evidence="2 7">Belongs to the aldehyde dehydrogenase family.</text>
</comment>
<evidence type="ECO:0000256" key="8">
    <source>
        <dbReference type="RuleBase" id="RU366030"/>
    </source>
</evidence>
<keyword evidence="11" id="KW-1185">Reference proteome</keyword>
<dbReference type="AlphaFoldDB" id="A0A8K0AI80"/>
<feature type="domain" description="Aldehyde dehydrogenase" evidence="9">
    <location>
        <begin position="78"/>
        <end position="532"/>
    </location>
</feature>
<evidence type="ECO:0000256" key="2">
    <source>
        <dbReference type="ARBA" id="ARBA00009986"/>
    </source>
</evidence>
<keyword evidence="3 7" id="KW-0560">Oxidoreductase</keyword>
<dbReference type="SUPFAM" id="SSF53720">
    <property type="entry name" value="ALDH-like"/>
    <property type="match status" value="1"/>
</dbReference>
<dbReference type="EMBL" id="VRVR01000012">
    <property type="protein sequence ID" value="KAF0852861.1"/>
    <property type="molecule type" value="Genomic_DNA"/>
</dbReference>
<dbReference type="InterPro" id="IPR016161">
    <property type="entry name" value="Ald_DH/histidinol_DH"/>
</dbReference>
<evidence type="ECO:0000256" key="1">
    <source>
        <dbReference type="ARBA" id="ARBA00004786"/>
    </source>
</evidence>
<evidence type="ECO:0000256" key="6">
    <source>
        <dbReference type="ARBA" id="ARBA00048142"/>
    </source>
</evidence>
<evidence type="ECO:0000313" key="10">
    <source>
        <dbReference type="EMBL" id="KAF0852861.1"/>
    </source>
</evidence>
<accession>A0A8K0AI80</accession>
<name>A0A8K0AI80_ANDGO</name>
<protein>
    <recommendedName>
        <fullName evidence="7 8">Multifunctional fusion protein</fullName>
    </recommendedName>
    <domain>
        <recommendedName>
            <fullName evidence="8">Delta-1-pyrroline-5-carboxylate dehydrogenase</fullName>
            <shortName evidence="8">P5C dehydrogenase</shortName>
        </recommendedName>
        <alternativeName>
            <fullName evidence="7">L-glutamate gamma-semialdehyde dehydrogenase</fullName>
        </alternativeName>
    </domain>
    <domain>
        <recommendedName>
            <fullName evidence="7">L-glutamate gamma-semialdehyde dehydrogenase</fullName>
            <ecNumber evidence="7">1.2.1.88</ecNumber>
        </recommendedName>
    </domain>
</protein>
<dbReference type="Gene3D" id="3.40.605.10">
    <property type="entry name" value="Aldehyde Dehydrogenase, Chain A, domain 1"/>
    <property type="match status" value="1"/>
</dbReference>
<dbReference type="CDD" id="cd07123">
    <property type="entry name" value="ALDH_F4-17_P5CDH"/>
    <property type="match status" value="1"/>
</dbReference>
<dbReference type="GO" id="GO:0010133">
    <property type="term" value="P:L-proline catabolic process to L-glutamate"/>
    <property type="evidence" value="ECO:0007669"/>
    <property type="project" value="UniProtKB-UniRule"/>
</dbReference>
<dbReference type="EC" id="1.2.1.88" evidence="7"/>
<dbReference type="InterPro" id="IPR016162">
    <property type="entry name" value="Ald_DH_N"/>
</dbReference>
<keyword evidence="5 7" id="KW-0642">Proline metabolism</keyword>
<dbReference type="PANTHER" id="PTHR42862">
    <property type="entry name" value="DELTA-1-PYRROLINE-5-CARBOXYLATE DEHYDROGENASE 1, ISOFORM A-RELATED"/>
    <property type="match status" value="1"/>
</dbReference>
<reference evidence="10" key="1">
    <citation type="submission" date="2019-09" db="EMBL/GenBank/DDBJ databases">
        <title>The Mitochondrial Proteome of the Jakobid, Andalucia godoyi, a Protist With the Most Gene-Rich and Bacteria-Like Mitochondrial Genome.</title>
        <authorList>
            <person name="Gray M.W."/>
            <person name="Burger G."/>
            <person name="Derelle R."/>
            <person name="Klimes V."/>
            <person name="Leger M."/>
            <person name="Sarrasin M."/>
            <person name="Vlcek C."/>
            <person name="Roger A.J."/>
            <person name="Elias M."/>
            <person name="Lang B.F."/>
        </authorList>
    </citation>
    <scope>NUCLEOTIDE SEQUENCE</scope>
    <source>
        <strain evidence="10">And28</strain>
    </source>
</reference>
<dbReference type="PROSITE" id="PS00070">
    <property type="entry name" value="ALDEHYDE_DEHYDR_CYS"/>
    <property type="match status" value="1"/>
</dbReference>
<organism evidence="10 11">
    <name type="scientific">Andalucia godoyi</name>
    <name type="common">Flagellate</name>
    <dbReference type="NCBI Taxonomy" id="505711"/>
    <lineage>
        <taxon>Eukaryota</taxon>
        <taxon>Discoba</taxon>
        <taxon>Jakobida</taxon>
        <taxon>Andalucina</taxon>
        <taxon>Andaluciidae</taxon>
        <taxon>Andalucia</taxon>
    </lineage>
</organism>
<dbReference type="GO" id="GO:0005759">
    <property type="term" value="C:mitochondrial matrix"/>
    <property type="evidence" value="ECO:0007669"/>
    <property type="project" value="TreeGrafter"/>
</dbReference>
<evidence type="ECO:0000256" key="7">
    <source>
        <dbReference type="RuleBase" id="RU366016"/>
    </source>
</evidence>
<evidence type="ECO:0000256" key="5">
    <source>
        <dbReference type="ARBA" id="ARBA00023062"/>
    </source>
</evidence>
<evidence type="ECO:0000256" key="3">
    <source>
        <dbReference type="ARBA" id="ARBA00023002"/>
    </source>
</evidence>
<sequence>MLTLRRSIPSIHRGFSTMSLPRLPEVKNEQMLDYRPGSAERAALSKAVASLKAQGAIDIPCIVNGKEYFTGKTVNQGMPSSHGTVLARVHHATPAILKDAIAGSLKVRRDWANLPYAERAAVFLQAAEYLSTTDRALICGATVLGQAKTAWQAEIDAAAETIDFWRFSAAYGEQIYGLQPEHHSPGVWNRMEYRPLEGFVFAVSPFNFTAIGSNLVSAPAQMGNVVLWKPSDTAAFSNYYIYKLLQKSGLPDGVVQFLPFAPTADTSDVVLKDKDLAGLHFTGSTQTFQRLFKTIGENIEQYRGYPRIVGETGGKNFHFAHPSADPVHVALQTVRSAFEYSGQKCSACSRLYVPRSIWPAVKQRMLSELAKFKVGQPDDFTSYASAVIDAKSFAKIKSYVEHVRSDKSCTFLHSGKMDDSVGYFVEPQFVETTNPLARTMCEEIFGPFLTAYVYEDSEYEKTMKLAAESSIYSLTGSFFSRDRQSIHHAHDVLLEACGNFYVNDKSTGAVVGQQPFGGARGSGTNDKAGFVFNLIRWTSPRTIKENFRPISAVEYPSIDPVKSA</sequence>